<evidence type="ECO:0000313" key="1">
    <source>
        <dbReference type="EMBL" id="ATG97424.1"/>
    </source>
</evidence>
<sequence length="190" mass="20881">MKINKKYFWAIGAILLFGVFAIIAFEAVGFRMKDTLTSINGTITQSITIKLNDFEKGTNYSEIQDIYGLAVAGLVFAWVGVLIPLFGLLYQKEAKYTAIIFWTTLFVEVLAMVLMIASVAVYDADFKSLLKTLEDLYTTDDYNETVSINKGAVAGQFILIIVGGLIADAGIIAARNNLTIKVKETVIKAN</sequence>
<protein>
    <submittedName>
        <fullName evidence="1">Uncharacterized protein</fullName>
    </submittedName>
</protein>
<dbReference type="RefSeq" id="WP_096862712.1">
    <property type="nucleotide sequence ID" value="NZ_CP023668.1"/>
</dbReference>
<evidence type="ECO:0000313" key="2">
    <source>
        <dbReference type="Proteomes" id="UP000232227"/>
    </source>
</evidence>
<name>A0A291IRP6_9MOLU</name>
<dbReference type="Proteomes" id="UP000232227">
    <property type="component" value="Chromosome"/>
</dbReference>
<accession>A0A291IRP6</accession>
<dbReference type="AlphaFoldDB" id="A0A291IRP6"/>
<keyword evidence="2" id="KW-1185">Reference proteome</keyword>
<dbReference type="EMBL" id="CP023668">
    <property type="protein sequence ID" value="ATG97424.1"/>
    <property type="molecule type" value="Genomic_DNA"/>
</dbReference>
<dbReference type="KEGG" id="mlac:CP520_01455"/>
<reference evidence="1 2" key="1">
    <citation type="submission" date="2017-09" db="EMBL/GenBank/DDBJ databases">
        <title>SPAdes assembly of the Mesoplasma lactucae genome.</title>
        <authorList>
            <person name="Knight T.F."/>
            <person name="Rubinstein R."/>
            <person name="Citino T."/>
        </authorList>
    </citation>
    <scope>NUCLEOTIDE SEQUENCE [LARGE SCALE GENOMIC DNA]</scope>
    <source>
        <strain evidence="1 2">831-C4</strain>
    </source>
</reference>
<proteinExistence type="predicted"/>
<gene>
    <name evidence="1" type="ORF">CP520_01455</name>
</gene>
<organism evidence="1 2">
    <name type="scientific">Mesoplasma lactucae ATCC 49193</name>
    <dbReference type="NCBI Taxonomy" id="81460"/>
    <lineage>
        <taxon>Bacteria</taxon>
        <taxon>Bacillati</taxon>
        <taxon>Mycoplasmatota</taxon>
        <taxon>Mollicutes</taxon>
        <taxon>Entomoplasmatales</taxon>
        <taxon>Entomoplasmataceae</taxon>
        <taxon>Mesoplasma</taxon>
    </lineage>
</organism>